<dbReference type="RefSeq" id="WP_130963627.1">
    <property type="nucleotide sequence ID" value="NZ_SIRT01000003.1"/>
</dbReference>
<feature type="coiled-coil region" evidence="1">
    <location>
        <begin position="609"/>
        <end position="643"/>
    </location>
</feature>
<evidence type="ECO:0000256" key="1">
    <source>
        <dbReference type="SAM" id="Coils"/>
    </source>
</evidence>
<proteinExistence type="predicted"/>
<keyword evidence="2" id="KW-0732">Signal</keyword>
<feature type="signal peptide" evidence="2">
    <location>
        <begin position="1"/>
        <end position="19"/>
    </location>
</feature>
<comment type="caution">
    <text evidence="4">The sequence shown here is derived from an EMBL/GenBank/DDBJ whole genome shotgun (WGS) entry which is preliminary data.</text>
</comment>
<feature type="chain" id="PRO_5020227218" description="Peptidase G2 IMC autoproteolytic cleavage domain-containing protein" evidence="2">
    <location>
        <begin position="20"/>
        <end position="752"/>
    </location>
</feature>
<dbReference type="Gene3D" id="2.40.300.10">
    <property type="entry name" value="Head decoration protein D"/>
    <property type="match status" value="1"/>
</dbReference>
<dbReference type="Pfam" id="PF11962">
    <property type="entry name" value="Peptidase_G2"/>
    <property type="match status" value="1"/>
</dbReference>
<reference evidence="4 5" key="1">
    <citation type="submission" date="2019-02" db="EMBL/GenBank/DDBJ databases">
        <title>Hyunsoonleella sp., isolated from marine sediment.</title>
        <authorList>
            <person name="Liu B.-T."/>
        </authorList>
    </citation>
    <scope>NUCLEOTIDE SEQUENCE [LARGE SCALE GENOMIC DNA]</scope>
    <source>
        <strain evidence="4 5">T58</strain>
    </source>
</reference>
<evidence type="ECO:0000259" key="3">
    <source>
        <dbReference type="Pfam" id="PF11962"/>
    </source>
</evidence>
<protein>
    <recommendedName>
        <fullName evidence="3">Peptidase G2 IMC autoproteolytic cleavage domain-containing protein</fullName>
    </recommendedName>
</protein>
<dbReference type="OrthoDB" id="9765957at2"/>
<dbReference type="EMBL" id="SIRT01000003">
    <property type="protein sequence ID" value="TBN04850.1"/>
    <property type="molecule type" value="Genomic_DNA"/>
</dbReference>
<keyword evidence="5" id="KW-1185">Reference proteome</keyword>
<organism evidence="4 5">
    <name type="scientific">Hyunsoonleella flava</name>
    <dbReference type="NCBI Taxonomy" id="2527939"/>
    <lineage>
        <taxon>Bacteria</taxon>
        <taxon>Pseudomonadati</taxon>
        <taxon>Bacteroidota</taxon>
        <taxon>Flavobacteriia</taxon>
        <taxon>Flavobacteriales</taxon>
        <taxon>Flavobacteriaceae</taxon>
    </lineage>
</organism>
<name>A0A4Q9FG92_9FLAO</name>
<dbReference type="InterPro" id="IPR021865">
    <property type="entry name" value="Peptidase_G2"/>
</dbReference>
<feature type="domain" description="Peptidase G2 IMC autoproteolytic cleavage" evidence="3">
    <location>
        <begin position="439"/>
        <end position="538"/>
    </location>
</feature>
<dbReference type="AlphaFoldDB" id="A0A4Q9FG92"/>
<gene>
    <name evidence="4" type="ORF">EYD45_06210</name>
</gene>
<evidence type="ECO:0000313" key="4">
    <source>
        <dbReference type="EMBL" id="TBN04850.1"/>
    </source>
</evidence>
<keyword evidence="1" id="KW-0175">Coiled coil</keyword>
<sequence length="752" mass="82286">MKRIITLILFLFIATGVFAQTDGITYQAVIIGPDALELPGVDSPDNYLPTTDIAIKFSIIAPGSGVVEFTEIQNTTTDEFGRINLIIGAENHDDFEKIDWNGDPKSLKVEVDFNNGDGFVDMSVEKLTYVPYVAHRDITATGTLEVDDDTFLNRELTVNGPTTINSTLNIADGNPANLTGDLNVDGETNLNNTFNVTGQSASNLSGALNVGDPLIGPPDGDPNAPTTLNGSLTVVGESTFTGLVADDLTINESTLLKGSVEVDSDSQIRLFSNVHTDAIAYRETIDDEDDFADQKQQVDGVDPGLNIANYPVLVEGSSQGIAIKVNQYSRNGNNFVSFWDNSNTMKGRIEGEIDGEFANNADYIFDQGSLEYDIYDAWVDYSFAVLDGAKAGWDLGAALADVRPCAGLGACVTSPGWGVVAYAAAVVVVEAGKIVTSSIAVGKANDYKNLYDNNKIRYQGVTYASGAGDYAEYLQRANSNEKMTFGDIVGVKGGKISKNTADSERMMVISLKPIVLGNMPVKNYESNYEKVAFMGQVPVKVFGKVNIGDYIIPSGKNDGIGVAIAPSLITTKDVKKIVGIAWESSNNITGFNVVNTAVGLNTNDNNPIIENLETKVNKQELQIEQLKSQISDILSIVKELKQNKIKASLIASDDTDENTEFKAVNDERKYDVVDTDHGEIIYFKVERKDFDYGFELAEKNLREDGYDIDNDVFWNKVKTEPDFKNKLIDKLMQRFDKQMHYHKQIDKKKRHK</sequence>
<dbReference type="Proteomes" id="UP000291142">
    <property type="component" value="Unassembled WGS sequence"/>
</dbReference>
<accession>A0A4Q9FG92</accession>
<evidence type="ECO:0000313" key="5">
    <source>
        <dbReference type="Proteomes" id="UP000291142"/>
    </source>
</evidence>
<evidence type="ECO:0000256" key="2">
    <source>
        <dbReference type="SAM" id="SignalP"/>
    </source>
</evidence>